<dbReference type="Reactome" id="R-DDI-196780">
    <property type="pathway name" value="Biotin transport and metabolism"/>
</dbReference>
<dbReference type="GO" id="GO:0005524">
    <property type="term" value="F:ATP binding"/>
    <property type="evidence" value="ECO:0007669"/>
    <property type="project" value="UniProtKB-UniRule"/>
</dbReference>
<evidence type="ECO:0000256" key="11">
    <source>
        <dbReference type="ARBA" id="ARBA00022946"/>
    </source>
</evidence>
<dbReference type="UniPathway" id="UPA00945">
    <property type="reaction ID" value="UER00908"/>
</dbReference>
<dbReference type="PROSITE" id="PS50979">
    <property type="entry name" value="BC"/>
    <property type="match status" value="1"/>
</dbReference>
<dbReference type="Reactome" id="R-DDI-71032">
    <property type="pathway name" value="Propionyl-CoA catabolism"/>
</dbReference>
<evidence type="ECO:0000259" key="21">
    <source>
        <dbReference type="PROSITE" id="PS50979"/>
    </source>
</evidence>
<dbReference type="PANTHER" id="PTHR18866">
    <property type="entry name" value="CARBOXYLASE:PYRUVATE/ACETYL-COA/PROPIONYL-COA CARBOXYLASE"/>
    <property type="match status" value="1"/>
</dbReference>
<dbReference type="GO" id="GO:0005739">
    <property type="term" value="C:mitochondrion"/>
    <property type="evidence" value="ECO:0000318"/>
    <property type="project" value="GO_Central"/>
</dbReference>
<evidence type="ECO:0000256" key="1">
    <source>
        <dbReference type="ARBA" id="ARBA00001936"/>
    </source>
</evidence>
<dbReference type="InterPro" id="IPR016185">
    <property type="entry name" value="PreATP-grasp_dom_sf"/>
</dbReference>
<dbReference type="GO" id="GO:0016042">
    <property type="term" value="P:lipid catabolic process"/>
    <property type="evidence" value="ECO:0007669"/>
    <property type="project" value="UniProtKB-KW"/>
</dbReference>
<keyword evidence="9 18" id="KW-0067">ATP-binding</keyword>
<feature type="domain" description="Lipoyl-binding" evidence="19">
    <location>
        <begin position="639"/>
        <end position="714"/>
    </location>
</feature>
<comment type="subcellular location">
    <subcellularLocation>
        <location evidence="3">Mitochondrion matrix</location>
    </subcellularLocation>
</comment>
<dbReference type="Pfam" id="PF02785">
    <property type="entry name" value="Biotin_carb_C"/>
    <property type="match status" value="1"/>
</dbReference>
<dbReference type="RefSeq" id="XP_643676.1">
    <property type="nucleotide sequence ID" value="XM_638584.1"/>
</dbReference>
<keyword evidence="15" id="KW-0464">Manganese</keyword>
<evidence type="ECO:0000259" key="19">
    <source>
        <dbReference type="PROSITE" id="PS50968"/>
    </source>
</evidence>
<dbReference type="InterPro" id="IPR041265">
    <property type="entry name" value="PCC_BT"/>
</dbReference>
<dbReference type="PROSITE" id="PS00867">
    <property type="entry name" value="CPSASE_2"/>
    <property type="match status" value="1"/>
</dbReference>
<comment type="catalytic activity">
    <reaction evidence="17">
        <text>propanoyl-CoA + hydrogencarbonate + ATP = (S)-methylmalonyl-CoA + ADP + phosphate + H(+)</text>
        <dbReference type="Rhea" id="RHEA:23720"/>
        <dbReference type="ChEBI" id="CHEBI:15378"/>
        <dbReference type="ChEBI" id="CHEBI:17544"/>
        <dbReference type="ChEBI" id="CHEBI:30616"/>
        <dbReference type="ChEBI" id="CHEBI:43474"/>
        <dbReference type="ChEBI" id="CHEBI:57327"/>
        <dbReference type="ChEBI" id="CHEBI:57392"/>
        <dbReference type="ChEBI" id="CHEBI:456216"/>
        <dbReference type="EC" id="6.4.1.3"/>
    </reaction>
    <physiologicalReaction direction="left-to-right" evidence="17">
        <dbReference type="Rhea" id="RHEA:23721"/>
    </physiologicalReaction>
</comment>
<dbReference type="InterPro" id="IPR011761">
    <property type="entry name" value="ATP-grasp"/>
</dbReference>
<dbReference type="InterPro" id="IPR005481">
    <property type="entry name" value="BC-like_N"/>
</dbReference>
<dbReference type="GO" id="GO:0004658">
    <property type="term" value="F:propionyl-CoA carboxylase activity"/>
    <property type="evidence" value="ECO:0000318"/>
    <property type="project" value="GO_Central"/>
</dbReference>
<accession>Q553S7</accession>
<dbReference type="InterPro" id="IPR001882">
    <property type="entry name" value="Biotin_BS"/>
</dbReference>
<organism evidence="22 23">
    <name type="scientific">Dictyostelium discoideum</name>
    <name type="common">Social amoeba</name>
    <dbReference type="NCBI Taxonomy" id="44689"/>
    <lineage>
        <taxon>Eukaryota</taxon>
        <taxon>Amoebozoa</taxon>
        <taxon>Evosea</taxon>
        <taxon>Eumycetozoa</taxon>
        <taxon>Dictyostelia</taxon>
        <taxon>Dictyosteliales</taxon>
        <taxon>Dictyosteliaceae</taxon>
        <taxon>Dictyostelium</taxon>
    </lineage>
</organism>
<dbReference type="SUPFAM" id="SSF56059">
    <property type="entry name" value="Glutathione synthetase ATP-binding domain-like"/>
    <property type="match status" value="1"/>
</dbReference>
<dbReference type="InParanoid" id="Q553S7"/>
<keyword evidence="8 18" id="KW-0547">Nucleotide-binding</keyword>
<evidence type="ECO:0000256" key="4">
    <source>
        <dbReference type="ARBA" id="ARBA00005060"/>
    </source>
</evidence>
<comment type="cofactor">
    <cofactor evidence="1">
        <name>Mn(2+)</name>
        <dbReference type="ChEBI" id="CHEBI:29035"/>
    </cofactor>
</comment>
<evidence type="ECO:0000256" key="7">
    <source>
        <dbReference type="ARBA" id="ARBA00022723"/>
    </source>
</evidence>
<keyword evidence="7" id="KW-0479">Metal-binding</keyword>
<evidence type="ECO:0000256" key="16">
    <source>
        <dbReference type="ARBA" id="ARBA00023267"/>
    </source>
</evidence>
<dbReference type="EMBL" id="AAFI02000013">
    <property type="protein sequence ID" value="EAL69743.1"/>
    <property type="molecule type" value="Genomic_DNA"/>
</dbReference>
<dbReference type="InterPro" id="IPR005482">
    <property type="entry name" value="Biotin_COase_C"/>
</dbReference>
<dbReference type="PROSITE" id="PS50975">
    <property type="entry name" value="ATP_GRASP"/>
    <property type="match status" value="1"/>
</dbReference>
<dbReference type="EC" id="6.4.1.3" evidence="5"/>
<evidence type="ECO:0000256" key="18">
    <source>
        <dbReference type="PROSITE-ProRule" id="PRU00409"/>
    </source>
</evidence>
<dbReference type="Gene3D" id="2.40.50.100">
    <property type="match status" value="1"/>
</dbReference>
<comment type="cofactor">
    <cofactor evidence="2">
        <name>biotin</name>
        <dbReference type="ChEBI" id="CHEBI:57586"/>
    </cofactor>
</comment>
<dbReference type="SUPFAM" id="SSF51246">
    <property type="entry name" value="Rudiment single hybrid motif"/>
    <property type="match status" value="1"/>
</dbReference>
<keyword evidence="16" id="KW-0092">Biotin</keyword>
<dbReference type="eggNOG" id="KOG0238">
    <property type="taxonomic scope" value="Eukaryota"/>
</dbReference>
<dbReference type="InterPro" id="IPR005479">
    <property type="entry name" value="CPAse_ATP-bd"/>
</dbReference>
<dbReference type="FunFam" id="3.30.470.20:FF:000028">
    <property type="entry name" value="Methylcrotonoyl-CoA carboxylase subunit alpha, mitochondrial"/>
    <property type="match status" value="1"/>
</dbReference>
<dbReference type="Pfam" id="PF02786">
    <property type="entry name" value="CPSase_L_D2"/>
    <property type="match status" value="1"/>
</dbReference>
<keyword evidence="11" id="KW-0809">Transit peptide</keyword>
<dbReference type="STRING" id="44689.Q553S7"/>
<evidence type="ECO:0000256" key="2">
    <source>
        <dbReference type="ARBA" id="ARBA00001953"/>
    </source>
</evidence>
<dbReference type="GeneID" id="8619942"/>
<dbReference type="SUPFAM" id="SSF52440">
    <property type="entry name" value="PreATP-grasp domain"/>
    <property type="match status" value="1"/>
</dbReference>
<comment type="caution">
    <text evidence="22">The sequence shown here is derived from an EMBL/GenBank/DDBJ whole genome shotgun (WGS) entry which is preliminary data.</text>
</comment>
<dbReference type="Gene3D" id="3.30.470.20">
    <property type="entry name" value="ATP-grasp fold, B domain"/>
    <property type="match status" value="1"/>
</dbReference>
<dbReference type="PROSITE" id="PS50968">
    <property type="entry name" value="BIOTINYL_LIPOYL"/>
    <property type="match status" value="1"/>
</dbReference>
<evidence type="ECO:0000256" key="12">
    <source>
        <dbReference type="ARBA" id="ARBA00022963"/>
    </source>
</evidence>
<dbReference type="FunFam" id="3.40.50.20:FF:000010">
    <property type="entry name" value="Propionyl-CoA carboxylase subunit alpha"/>
    <property type="match status" value="1"/>
</dbReference>
<evidence type="ECO:0000256" key="15">
    <source>
        <dbReference type="ARBA" id="ARBA00023211"/>
    </source>
</evidence>
<evidence type="ECO:0000256" key="14">
    <source>
        <dbReference type="ARBA" id="ARBA00023128"/>
    </source>
</evidence>
<dbReference type="NCBIfam" id="NF006367">
    <property type="entry name" value="PRK08591.1"/>
    <property type="match status" value="1"/>
</dbReference>
<comment type="pathway">
    <text evidence="4">Metabolic intermediate metabolism; propanoyl-CoA degradation; succinyl-CoA from propanoyl-CoA: step 1/3.</text>
</comment>
<keyword evidence="13" id="KW-0443">Lipid metabolism</keyword>
<dbReference type="Proteomes" id="UP000002195">
    <property type="component" value="Unassembled WGS sequence"/>
</dbReference>
<dbReference type="PROSITE" id="PS00866">
    <property type="entry name" value="CPSASE_1"/>
    <property type="match status" value="1"/>
</dbReference>
<dbReference type="InterPro" id="IPR000089">
    <property type="entry name" value="Biotin_lipoyl"/>
</dbReference>
<dbReference type="FunFam" id="3.30.1490.20:FF:000003">
    <property type="entry name" value="acetyl-CoA carboxylase isoform X1"/>
    <property type="match status" value="1"/>
</dbReference>
<dbReference type="Pfam" id="PF00289">
    <property type="entry name" value="Biotin_carb_N"/>
    <property type="match status" value="1"/>
</dbReference>
<dbReference type="PROSITE" id="PS00188">
    <property type="entry name" value="BIOTIN"/>
    <property type="match status" value="1"/>
</dbReference>
<dbReference type="OMA" id="HEIQVTC"/>
<dbReference type="InterPro" id="IPR011054">
    <property type="entry name" value="Rudment_hybrid_motif"/>
</dbReference>
<keyword evidence="12" id="KW-0442">Lipid degradation</keyword>
<evidence type="ECO:0000256" key="17">
    <source>
        <dbReference type="ARBA" id="ARBA00049495"/>
    </source>
</evidence>
<dbReference type="GO" id="GO:0046872">
    <property type="term" value="F:metal ion binding"/>
    <property type="evidence" value="ECO:0007669"/>
    <property type="project" value="UniProtKB-KW"/>
</dbReference>
<dbReference type="VEuPathDB" id="AmoebaDB:DDB_G0275355"/>
<evidence type="ECO:0000256" key="13">
    <source>
        <dbReference type="ARBA" id="ARBA00023098"/>
    </source>
</evidence>
<protein>
    <recommendedName>
        <fullName evidence="5">propionyl-CoA carboxylase</fullName>
        <ecNumber evidence="5">6.4.1.3</ecNumber>
    </recommendedName>
</protein>
<dbReference type="Pfam" id="PF18140">
    <property type="entry name" value="PCC_BT"/>
    <property type="match status" value="1"/>
</dbReference>
<evidence type="ECO:0000256" key="8">
    <source>
        <dbReference type="ARBA" id="ARBA00022741"/>
    </source>
</evidence>
<keyword evidence="14" id="KW-0496">Mitochondrion</keyword>
<reference evidence="22 23" key="1">
    <citation type="journal article" date="2005" name="Nature">
        <title>The genome of the social amoeba Dictyostelium discoideum.</title>
        <authorList>
            <consortium name="The Dictyostelium discoideum Sequencing Consortium"/>
            <person name="Eichinger L."/>
            <person name="Pachebat J.A."/>
            <person name="Glockner G."/>
            <person name="Rajandream M.A."/>
            <person name="Sucgang R."/>
            <person name="Berriman M."/>
            <person name="Song J."/>
            <person name="Olsen R."/>
            <person name="Szafranski K."/>
            <person name="Xu Q."/>
            <person name="Tunggal B."/>
            <person name="Kummerfeld S."/>
            <person name="Madera M."/>
            <person name="Konfortov B.A."/>
            <person name="Rivero F."/>
            <person name="Bankier A.T."/>
            <person name="Lehmann R."/>
            <person name="Hamlin N."/>
            <person name="Davies R."/>
            <person name="Gaudet P."/>
            <person name="Fey P."/>
            <person name="Pilcher K."/>
            <person name="Chen G."/>
            <person name="Saunders D."/>
            <person name="Sodergren E."/>
            <person name="Davis P."/>
            <person name="Kerhornou A."/>
            <person name="Nie X."/>
            <person name="Hall N."/>
            <person name="Anjard C."/>
            <person name="Hemphill L."/>
            <person name="Bason N."/>
            <person name="Farbrother P."/>
            <person name="Desany B."/>
            <person name="Just E."/>
            <person name="Morio T."/>
            <person name="Rost R."/>
            <person name="Churcher C."/>
            <person name="Cooper J."/>
            <person name="Haydock S."/>
            <person name="van Driessche N."/>
            <person name="Cronin A."/>
            <person name="Goodhead I."/>
            <person name="Muzny D."/>
            <person name="Mourier T."/>
            <person name="Pain A."/>
            <person name="Lu M."/>
            <person name="Harper D."/>
            <person name="Lindsay R."/>
            <person name="Hauser H."/>
            <person name="James K."/>
            <person name="Quiles M."/>
            <person name="Madan Babu M."/>
            <person name="Saito T."/>
            <person name="Buchrieser C."/>
            <person name="Wardroper A."/>
            <person name="Felder M."/>
            <person name="Thangavelu M."/>
            <person name="Johnson D."/>
            <person name="Knights A."/>
            <person name="Loulseged H."/>
            <person name="Mungall K."/>
            <person name="Oliver K."/>
            <person name="Price C."/>
            <person name="Quail M.A."/>
            <person name="Urushihara H."/>
            <person name="Hernandez J."/>
            <person name="Rabbinowitsch E."/>
            <person name="Steffen D."/>
            <person name="Sanders M."/>
            <person name="Ma J."/>
            <person name="Kohara Y."/>
            <person name="Sharp S."/>
            <person name="Simmonds M."/>
            <person name="Spiegler S."/>
            <person name="Tivey A."/>
            <person name="Sugano S."/>
            <person name="White B."/>
            <person name="Walker D."/>
            <person name="Woodward J."/>
            <person name="Winckler T."/>
            <person name="Tanaka Y."/>
            <person name="Shaulsky G."/>
            <person name="Schleicher M."/>
            <person name="Weinstock G."/>
            <person name="Rosenthal A."/>
            <person name="Cox E.C."/>
            <person name="Chisholm R.L."/>
            <person name="Gibbs R."/>
            <person name="Loomis W.F."/>
            <person name="Platzer M."/>
            <person name="Kay R.R."/>
            <person name="Williams J."/>
            <person name="Dear P.H."/>
            <person name="Noegel A.A."/>
            <person name="Barrell B."/>
            <person name="Kuspa A."/>
        </authorList>
    </citation>
    <scope>NUCLEOTIDE SEQUENCE [LARGE SCALE GENOMIC DNA]</scope>
    <source>
        <strain evidence="22 23">AX4</strain>
    </source>
</reference>
<dbReference type="SMART" id="SM00878">
    <property type="entry name" value="Biotin_carb_C"/>
    <property type="match status" value="1"/>
</dbReference>
<feature type="domain" description="Biotin carboxylation" evidence="21">
    <location>
        <begin position="31"/>
        <end position="475"/>
    </location>
</feature>
<dbReference type="CDD" id="cd06850">
    <property type="entry name" value="biotinyl_domain"/>
    <property type="match status" value="1"/>
</dbReference>
<evidence type="ECO:0000256" key="3">
    <source>
        <dbReference type="ARBA" id="ARBA00004305"/>
    </source>
</evidence>
<dbReference type="AlphaFoldDB" id="Q553S7"/>
<dbReference type="FunCoup" id="Q553S7">
    <property type="interactions" value="352"/>
</dbReference>
<dbReference type="PaxDb" id="44689-DDB0230063"/>
<evidence type="ECO:0000256" key="10">
    <source>
        <dbReference type="ARBA" id="ARBA00022842"/>
    </source>
</evidence>
<evidence type="ECO:0000313" key="23">
    <source>
        <dbReference type="Proteomes" id="UP000002195"/>
    </source>
</evidence>
<sequence length="714" mass="79824">MNRLFKVQSVISKPVGWSSIRSFHSSSANYMFEKILIANRGEIACRVMETCKKMGIKTVAIHSDVDKNAKHVNMADEAICVGPAPTSESYLNIDAIVEAIKMTGAQAVHPGYGFLSENSRFVKELENIGVTFIGPGSYAMHALGDKIESKRIAKEAGVSVVPGYIGEVDGMDHVIKIANEIGYPVMVKASAGGGGKGMRVCRNDEDVKIGFRLSKQEAKSSFGDDRMLIEKYIEHGRHIEIQVLSDGENALYFPERDCSIQRRNQKVIEEAPSPFMDEETRTKMGKEAAALCKAVGYKSAGTVEFLVDHDKSFYFLEMNTRLQVEHPITEEITKQDLVEHMIRIAYGEKLKIKQSDIKIHGWAMESRVYAEDPYRNFLPSIGRVKKYIRPSGPGIRIDGGIFEGAEISTYYDPLISKLITYGENRKNVITKMKRALDEYYIKGVNHNVAFLRDVMENKDFVDGNVTTDFIPKEYPEGFQGYKFSPKQIEQLSICAVFLRFVEQHKNLTNSSNTNRTSSISPDILYIAKVENVRHSIHFYPLDNSETDAAANGANGDDSSRFMVQFIDQEKDGQVIKEFELNLVDATPQFIKLNIGGISHRFQIHDKTSTSYTLQFHGSKIPVTVLSPEEDLLCQYMPVKKTVDSSNSLISPMPGTILSLAVNVGDKVVLGQELCIVEAMKMQNVLRAPKDCEIKSINVKPGQVVSVDEVLIDFK</sequence>
<dbReference type="InterPro" id="IPR011053">
    <property type="entry name" value="Single_hybrid_motif"/>
</dbReference>
<evidence type="ECO:0000256" key="6">
    <source>
        <dbReference type="ARBA" id="ARBA00022598"/>
    </source>
</evidence>
<dbReference type="KEGG" id="ddi:DDB_G0275355"/>
<dbReference type="GO" id="GO:0005759">
    <property type="term" value="C:mitochondrial matrix"/>
    <property type="evidence" value="ECO:0007669"/>
    <property type="project" value="UniProtKB-SubCell"/>
</dbReference>
<name>Q553S7_DICDI</name>
<dbReference type="InterPro" id="IPR050856">
    <property type="entry name" value="Biotin_carboxylase_complex"/>
</dbReference>
<evidence type="ECO:0000259" key="20">
    <source>
        <dbReference type="PROSITE" id="PS50975"/>
    </source>
</evidence>
<dbReference type="SMR" id="Q553S7"/>
<dbReference type="PANTHER" id="PTHR18866:SF33">
    <property type="entry name" value="METHYLCROTONOYL-COA CARBOXYLASE SUBUNIT ALPHA, MITOCHONDRIAL-RELATED"/>
    <property type="match status" value="1"/>
</dbReference>
<dbReference type="InterPro" id="IPR011764">
    <property type="entry name" value="Biotin_carboxylation_dom"/>
</dbReference>
<keyword evidence="10" id="KW-0460">Magnesium</keyword>
<keyword evidence="6" id="KW-0436">Ligase</keyword>
<proteinExistence type="predicted"/>
<dbReference type="HOGENOM" id="CLU_000395_3_1_1"/>
<dbReference type="PhylomeDB" id="Q553S7"/>
<evidence type="ECO:0000256" key="5">
    <source>
        <dbReference type="ARBA" id="ARBA00013050"/>
    </source>
</evidence>
<dbReference type="SUPFAM" id="SSF51230">
    <property type="entry name" value="Single hybrid motif"/>
    <property type="match status" value="1"/>
</dbReference>
<dbReference type="GO" id="GO:0045335">
    <property type="term" value="C:phagocytic vesicle"/>
    <property type="evidence" value="ECO:0007005"/>
    <property type="project" value="dictyBase"/>
</dbReference>
<evidence type="ECO:0000256" key="9">
    <source>
        <dbReference type="ARBA" id="ARBA00022840"/>
    </source>
</evidence>
<keyword evidence="23" id="KW-1185">Reference proteome</keyword>
<dbReference type="Pfam" id="PF00364">
    <property type="entry name" value="Biotin_lipoyl"/>
    <property type="match status" value="1"/>
</dbReference>
<dbReference type="FunFam" id="2.40.50.100:FF:000003">
    <property type="entry name" value="Acetyl-CoA carboxylase biotin carboxyl carrier protein"/>
    <property type="match status" value="1"/>
</dbReference>
<evidence type="ECO:0000313" key="22">
    <source>
        <dbReference type="EMBL" id="EAL69743.1"/>
    </source>
</evidence>
<feature type="domain" description="ATP-grasp" evidence="20">
    <location>
        <begin position="150"/>
        <end position="346"/>
    </location>
</feature>
<dbReference type="dictyBase" id="DDB_G0275355">
    <property type="gene designation" value="pccA"/>
</dbReference>
<gene>
    <name evidence="22" type="primary">pccA</name>
    <name evidence="22" type="ORF">DDB_G0275355</name>
</gene>